<feature type="compositionally biased region" description="Low complexity" evidence="1">
    <location>
        <begin position="119"/>
        <end position="144"/>
    </location>
</feature>
<feature type="compositionally biased region" description="Pro residues" evidence="1">
    <location>
        <begin position="427"/>
        <end position="439"/>
    </location>
</feature>
<gene>
    <name evidence="2" type="ORF">C7M84_024842</name>
</gene>
<evidence type="ECO:0000313" key="3">
    <source>
        <dbReference type="Proteomes" id="UP000283509"/>
    </source>
</evidence>
<dbReference type="EMBL" id="QCYY01000898">
    <property type="protein sequence ID" value="ROT81988.1"/>
    <property type="molecule type" value="Genomic_DNA"/>
</dbReference>
<proteinExistence type="predicted"/>
<feature type="region of interest" description="Disordered" evidence="1">
    <location>
        <begin position="72"/>
        <end position="184"/>
    </location>
</feature>
<feature type="compositionally biased region" description="Low complexity" evidence="1">
    <location>
        <begin position="470"/>
        <end position="498"/>
    </location>
</feature>
<feature type="compositionally biased region" description="Low complexity" evidence="1">
    <location>
        <begin position="174"/>
        <end position="184"/>
    </location>
</feature>
<protein>
    <submittedName>
        <fullName evidence="2">Uncharacterized protein</fullName>
    </submittedName>
</protein>
<dbReference type="Proteomes" id="UP000283509">
    <property type="component" value="Unassembled WGS sequence"/>
</dbReference>
<evidence type="ECO:0000313" key="2">
    <source>
        <dbReference type="EMBL" id="ROT81988.1"/>
    </source>
</evidence>
<reference evidence="2 3" key="1">
    <citation type="submission" date="2018-04" db="EMBL/GenBank/DDBJ databases">
        <authorList>
            <person name="Zhang X."/>
            <person name="Yuan J."/>
            <person name="Li F."/>
            <person name="Xiang J."/>
        </authorList>
    </citation>
    <scope>NUCLEOTIDE SEQUENCE [LARGE SCALE GENOMIC DNA]</scope>
    <source>
        <tissue evidence="2">Muscle</tissue>
    </source>
</reference>
<feature type="region of interest" description="Disordered" evidence="1">
    <location>
        <begin position="424"/>
        <end position="498"/>
    </location>
</feature>
<dbReference type="OrthoDB" id="10009520at2759"/>
<comment type="caution">
    <text evidence="2">The sequence shown here is derived from an EMBL/GenBank/DDBJ whole genome shotgun (WGS) entry which is preliminary data.</text>
</comment>
<evidence type="ECO:0000256" key="1">
    <source>
        <dbReference type="SAM" id="MobiDB-lite"/>
    </source>
</evidence>
<name>A0A423TZX7_PENVA</name>
<feature type="compositionally biased region" description="Polar residues" evidence="1">
    <location>
        <begin position="104"/>
        <end position="118"/>
    </location>
</feature>
<sequence length="565" mass="62070">MEPLEKAFAVVEEVVGKICRSLGPEAQNHINHDRLFTKAERQIKNGLSIEVASKTIVSALMPDIQATLKEKVKDQESYDVQENDLPGANEENIEPTVFSPELRASTSRSPVYSDIQNGSSARESSQSSSTTLDSPQSAESQSSSTAMTLNDFSEISVLTPEPPKPAPVIDILDDSFSSRPSSRNSDILIVEEVEKPMKPSARTEEGTCDDTKKNEDISKILSMLHDLEKTLGLAKAKENRRAYVLGLYIELAVDQGEMVPDRVFHGLRAAKKRPHGDTVGSGSNAVVKRLKVEEGDAKCVSEIKQWQQPVGETNQLLSDSLPSTSGAVVPKVAADSTFKDEHVKFFGTAVDTPSAASRLDENKQENDYWTSEPKDVQDERQKWCEEKVNFIAEVIPGVEKGSLRVQIQMCHSDTDVERLIVRLMEEGPPPNPPDIPQGYPPSLVSPDRPETSAFQPVERASTSAFQPFEQGSSNDSSPAASSSESQAAGEGSDEASGVEVEEKIMAHVATLCEMFSDADPDYLQERCVGINGDQTKFEGLVDELMEKKDYPKMEEYLKRQSVMEI</sequence>
<reference evidence="2 3" key="2">
    <citation type="submission" date="2019-01" db="EMBL/GenBank/DDBJ databases">
        <title>The decoding of complex shrimp genome reveals the adaptation for benthos swimmer, frequently molting mechanism and breeding impact on genome.</title>
        <authorList>
            <person name="Sun Y."/>
            <person name="Gao Y."/>
            <person name="Yu Y."/>
        </authorList>
    </citation>
    <scope>NUCLEOTIDE SEQUENCE [LARGE SCALE GENOMIC DNA]</scope>
    <source>
        <tissue evidence="2">Muscle</tissue>
    </source>
</reference>
<dbReference type="AlphaFoldDB" id="A0A423TZX7"/>
<accession>A0A423TZX7</accession>
<organism evidence="2 3">
    <name type="scientific">Penaeus vannamei</name>
    <name type="common">Whiteleg shrimp</name>
    <name type="synonym">Litopenaeus vannamei</name>
    <dbReference type="NCBI Taxonomy" id="6689"/>
    <lineage>
        <taxon>Eukaryota</taxon>
        <taxon>Metazoa</taxon>
        <taxon>Ecdysozoa</taxon>
        <taxon>Arthropoda</taxon>
        <taxon>Crustacea</taxon>
        <taxon>Multicrustacea</taxon>
        <taxon>Malacostraca</taxon>
        <taxon>Eumalacostraca</taxon>
        <taxon>Eucarida</taxon>
        <taxon>Decapoda</taxon>
        <taxon>Dendrobranchiata</taxon>
        <taxon>Penaeoidea</taxon>
        <taxon>Penaeidae</taxon>
        <taxon>Penaeus</taxon>
    </lineage>
</organism>
<keyword evidence="3" id="KW-1185">Reference proteome</keyword>